<evidence type="ECO:0000259" key="8">
    <source>
        <dbReference type="PROSITE" id="PS50928"/>
    </source>
</evidence>
<dbReference type="Pfam" id="PF00528">
    <property type="entry name" value="BPD_transp_1"/>
    <property type="match status" value="1"/>
</dbReference>
<dbReference type="Proteomes" id="UP000823486">
    <property type="component" value="Unassembled WGS sequence"/>
</dbReference>
<keyword evidence="5 7" id="KW-1133">Transmembrane helix</keyword>
<comment type="caution">
    <text evidence="9">The sequence shown here is derived from an EMBL/GenBank/DDBJ whole genome shotgun (WGS) entry which is preliminary data.</text>
</comment>
<feature type="domain" description="ABC transmembrane type-1" evidence="8">
    <location>
        <begin position="89"/>
        <end position="281"/>
    </location>
</feature>
<dbReference type="CDD" id="cd06261">
    <property type="entry name" value="TM_PBP2"/>
    <property type="match status" value="1"/>
</dbReference>
<proteinExistence type="inferred from homology"/>
<comment type="similarity">
    <text evidence="7">Belongs to the binding-protein-dependent transport system permease family.</text>
</comment>
<feature type="transmembrane region" description="Helical" evidence="7">
    <location>
        <begin position="126"/>
        <end position="148"/>
    </location>
</feature>
<dbReference type="Gene3D" id="1.10.3720.10">
    <property type="entry name" value="MetI-like"/>
    <property type="match status" value="1"/>
</dbReference>
<evidence type="ECO:0000256" key="3">
    <source>
        <dbReference type="ARBA" id="ARBA00022475"/>
    </source>
</evidence>
<evidence type="ECO:0000313" key="10">
    <source>
        <dbReference type="Proteomes" id="UP000823486"/>
    </source>
</evidence>
<feature type="transmembrane region" description="Helical" evidence="7">
    <location>
        <begin position="95"/>
        <end position="114"/>
    </location>
</feature>
<dbReference type="PROSITE" id="PS50928">
    <property type="entry name" value="ABC_TM1"/>
    <property type="match status" value="1"/>
</dbReference>
<evidence type="ECO:0000256" key="5">
    <source>
        <dbReference type="ARBA" id="ARBA00022989"/>
    </source>
</evidence>
<dbReference type="InterPro" id="IPR035906">
    <property type="entry name" value="MetI-like_sf"/>
</dbReference>
<dbReference type="PANTHER" id="PTHR32243:SF34">
    <property type="entry name" value="GALACTOOLIGOSACCHARIDES TRANSPORT SYSTEM PERMEASE PROTEIN GANQ"/>
    <property type="match status" value="1"/>
</dbReference>
<dbReference type="RefSeq" id="WP_204544164.1">
    <property type="nucleotide sequence ID" value="NZ_JAFBFI010000012.1"/>
</dbReference>
<keyword evidence="4 7" id="KW-0812">Transmembrane</keyword>
<evidence type="ECO:0000256" key="1">
    <source>
        <dbReference type="ARBA" id="ARBA00004651"/>
    </source>
</evidence>
<dbReference type="EMBL" id="JAFBFI010000012">
    <property type="protein sequence ID" value="MBM7693440.1"/>
    <property type="molecule type" value="Genomic_DNA"/>
</dbReference>
<feature type="transmembrane region" description="Helical" evidence="7">
    <location>
        <begin position="201"/>
        <end position="224"/>
    </location>
</feature>
<comment type="subcellular location">
    <subcellularLocation>
        <location evidence="1 7">Cell membrane</location>
        <topology evidence="1 7">Multi-pass membrane protein</topology>
    </subcellularLocation>
</comment>
<evidence type="ECO:0000256" key="4">
    <source>
        <dbReference type="ARBA" id="ARBA00022692"/>
    </source>
</evidence>
<accession>A0ABS2QJT6</accession>
<keyword evidence="3" id="KW-1003">Cell membrane</keyword>
<evidence type="ECO:0000256" key="6">
    <source>
        <dbReference type="ARBA" id="ARBA00023136"/>
    </source>
</evidence>
<feature type="transmembrane region" description="Helical" evidence="7">
    <location>
        <begin position="160"/>
        <end position="180"/>
    </location>
</feature>
<keyword evidence="6 7" id="KW-0472">Membrane</keyword>
<keyword evidence="10" id="KW-1185">Reference proteome</keyword>
<organism evidence="9 10">
    <name type="scientific">Peribacillus deserti</name>
    <dbReference type="NCBI Taxonomy" id="673318"/>
    <lineage>
        <taxon>Bacteria</taxon>
        <taxon>Bacillati</taxon>
        <taxon>Bacillota</taxon>
        <taxon>Bacilli</taxon>
        <taxon>Bacillales</taxon>
        <taxon>Bacillaceae</taxon>
        <taxon>Peribacillus</taxon>
    </lineage>
</organism>
<reference evidence="9 10" key="1">
    <citation type="submission" date="2021-01" db="EMBL/GenBank/DDBJ databases">
        <title>Genomic Encyclopedia of Type Strains, Phase IV (KMG-IV): sequencing the most valuable type-strain genomes for metagenomic binning, comparative biology and taxonomic classification.</title>
        <authorList>
            <person name="Goeker M."/>
        </authorList>
    </citation>
    <scope>NUCLEOTIDE SEQUENCE [LARGE SCALE GENOMIC DNA]</scope>
    <source>
        <strain evidence="9 10">DSM 105482</strain>
    </source>
</reference>
<protein>
    <submittedName>
        <fullName evidence="9">Arabinogalactan oligomer/maltooligosaccharide transport system permease protein</fullName>
    </submittedName>
</protein>
<feature type="transmembrane region" description="Helical" evidence="7">
    <location>
        <begin position="260"/>
        <end position="281"/>
    </location>
</feature>
<evidence type="ECO:0000313" key="9">
    <source>
        <dbReference type="EMBL" id="MBM7693440.1"/>
    </source>
</evidence>
<gene>
    <name evidence="9" type="ORF">JOC77_002880</name>
</gene>
<sequence>METVTELNKGTPQTGKKTSAYKVKNSIITILIYCQLLIVAAAVLFPIVWIVGASFGQSTGLANATPIPKDPTIMHYKKLIETTKFLDWYWNTFKIAVLNMIFSVFLSTSAAYIFSRFKFKGKKAGLMSILILQMFPSFMGMIAIYILFLNFGLLNNHWGLVIVYAAGQIPFNTWLIKGYLQSVPKSLDESAMIDGATKTQIFFKIILPLSKPILTFVALTQFMAPWMDFILPRLLISSNDKKTLAIGLFEFINGNTNNNFTMFAAGAILVAVPITLLYAFLQKYLISGITAGANKG</sequence>
<dbReference type="InterPro" id="IPR000515">
    <property type="entry name" value="MetI-like"/>
</dbReference>
<feature type="transmembrane region" description="Helical" evidence="7">
    <location>
        <begin position="27"/>
        <end position="51"/>
    </location>
</feature>
<evidence type="ECO:0000256" key="2">
    <source>
        <dbReference type="ARBA" id="ARBA00022448"/>
    </source>
</evidence>
<name>A0ABS2QJT6_9BACI</name>
<evidence type="ECO:0000256" key="7">
    <source>
        <dbReference type="RuleBase" id="RU363032"/>
    </source>
</evidence>
<dbReference type="SUPFAM" id="SSF161098">
    <property type="entry name" value="MetI-like"/>
    <property type="match status" value="1"/>
</dbReference>
<dbReference type="PANTHER" id="PTHR32243">
    <property type="entry name" value="MALTOSE TRANSPORT SYSTEM PERMEASE-RELATED"/>
    <property type="match status" value="1"/>
</dbReference>
<dbReference type="InterPro" id="IPR050901">
    <property type="entry name" value="BP-dep_ABC_trans_perm"/>
</dbReference>
<keyword evidence="2 7" id="KW-0813">Transport</keyword>